<dbReference type="PANTHER" id="PTHR23247:SF2">
    <property type="entry name" value="COILED-COIL DOMAIN-CONTAINING PROTEIN 34"/>
    <property type="match status" value="1"/>
</dbReference>
<dbReference type="InterPro" id="IPR045323">
    <property type="entry name" value="CCDC34"/>
</dbReference>
<evidence type="ECO:0000313" key="5">
    <source>
        <dbReference type="RefSeq" id="XP_016976446.1"/>
    </source>
</evidence>
<protein>
    <submittedName>
        <fullName evidence="5 6">Coiled-coil domain-containing protein 34</fullName>
    </submittedName>
</protein>
<name>A0A6P4ETI7_DRORH</name>
<evidence type="ECO:0000259" key="2">
    <source>
        <dbReference type="Pfam" id="PF13904"/>
    </source>
</evidence>
<dbReference type="RefSeq" id="XP_016976448.1">
    <property type="nucleotide sequence ID" value="XM_017120959.1"/>
</dbReference>
<sequence>MAFCGHVSASGEIVLRDEIFSSKTRLRRSSSPSDSPNSISSPDSLPQNSTSRTYSIKDDTANPSPHSAGNWSVLYDGLGRSGSRSNLVPSLCLSSQKSSFNYLRHVEGIKVNREPQAAYENWYSAKQRQRLERQQLLKQERDCKQQMVEERQQLARMCYDQWLKDKARRAASLQLESHLQAAAMKASLALGRSPLLTPSPSPSSSLGSGSSSSAASRPTRNASKDEIRQVVEEWWLKKQQQHQAQRQQKRRAMLSRALDEERRRQLAQVAWKKWMSNVDAKPKPVPLNQGMDSLRGTISQLYVNPTPWLGPIKPPRK</sequence>
<dbReference type="PANTHER" id="PTHR23247">
    <property type="entry name" value="NY-REN-41 ANTIGEN L15 -RELATED"/>
    <property type="match status" value="1"/>
</dbReference>
<accession>A0A6P4ETI7</accession>
<dbReference type="Proteomes" id="UP001652680">
    <property type="component" value="Unassembled WGS sequence"/>
</dbReference>
<gene>
    <name evidence="5 6" type="primary">LOC108042617</name>
    <name evidence="3" type="synonym">108042617</name>
</gene>
<feature type="region of interest" description="Disordered" evidence="1">
    <location>
        <begin position="193"/>
        <end position="223"/>
    </location>
</feature>
<dbReference type="EnsemblMetazoa" id="XM_017120959.2">
    <property type="protein sequence ID" value="XP_016976448.1"/>
    <property type="gene ID" value="LOC108042617"/>
</dbReference>
<dbReference type="RefSeq" id="XP_016976446.1">
    <property type="nucleotide sequence ID" value="XM_017120957.1"/>
</dbReference>
<feature type="domain" description="Coiled-coil" evidence="2">
    <location>
        <begin position="116"/>
        <end position="308"/>
    </location>
</feature>
<feature type="region of interest" description="Disordered" evidence="1">
    <location>
        <begin position="24"/>
        <end position="69"/>
    </location>
</feature>
<feature type="compositionally biased region" description="Low complexity" evidence="1">
    <location>
        <begin position="29"/>
        <end position="46"/>
    </location>
</feature>
<organism evidence="5">
    <name type="scientific">Drosophila rhopaloa</name>
    <name type="common">Fruit fly</name>
    <dbReference type="NCBI Taxonomy" id="1041015"/>
    <lineage>
        <taxon>Eukaryota</taxon>
        <taxon>Metazoa</taxon>
        <taxon>Ecdysozoa</taxon>
        <taxon>Arthropoda</taxon>
        <taxon>Hexapoda</taxon>
        <taxon>Insecta</taxon>
        <taxon>Pterygota</taxon>
        <taxon>Neoptera</taxon>
        <taxon>Endopterygota</taxon>
        <taxon>Diptera</taxon>
        <taxon>Brachycera</taxon>
        <taxon>Muscomorpha</taxon>
        <taxon>Ephydroidea</taxon>
        <taxon>Drosophilidae</taxon>
        <taxon>Drosophila</taxon>
        <taxon>Sophophora</taxon>
    </lineage>
</organism>
<dbReference type="OrthoDB" id="6591885at2759"/>
<keyword evidence="4" id="KW-1185">Reference proteome</keyword>
<dbReference type="EnsemblMetazoa" id="XM_017120957.2">
    <property type="protein sequence ID" value="XP_016976446.1"/>
    <property type="gene ID" value="LOC108042617"/>
</dbReference>
<evidence type="ECO:0000256" key="1">
    <source>
        <dbReference type="SAM" id="MobiDB-lite"/>
    </source>
</evidence>
<reference evidence="4" key="1">
    <citation type="journal article" date="2021" name="Elife">
        <title>Highly contiguous assemblies of 101 drosophilid genomes.</title>
        <authorList>
            <person name="Kim B.Y."/>
            <person name="Wang J.R."/>
            <person name="Miller D.E."/>
            <person name="Barmina O."/>
            <person name="Delaney E."/>
            <person name="Thompson A."/>
            <person name="Comeault A.A."/>
            <person name="Peede D."/>
            <person name="D'Agostino E.R."/>
            <person name="Pelaez J."/>
            <person name="Aguilar J.M."/>
            <person name="Haji D."/>
            <person name="Matsunaga T."/>
            <person name="Armstrong E.E."/>
            <person name="Zych M."/>
            <person name="Ogawa Y."/>
            <person name="Stamenkovic-Radak M."/>
            <person name="Jelic M."/>
            <person name="Veselinovic M.S."/>
            <person name="Tanaskovic M."/>
            <person name="Eric P."/>
            <person name="Gao J.J."/>
            <person name="Katoh T.K."/>
            <person name="Toda M.J."/>
            <person name="Watabe H."/>
            <person name="Watada M."/>
            <person name="Davis J.S."/>
            <person name="Moyle L.C."/>
            <person name="Manoli G."/>
            <person name="Bertolini E."/>
            <person name="Kostal V."/>
            <person name="Hawley R.S."/>
            <person name="Takahashi A."/>
            <person name="Jones C.D."/>
            <person name="Price D.K."/>
            <person name="Whiteman N."/>
            <person name="Kopp A."/>
            <person name="Matute D.R."/>
            <person name="Petrov D.A."/>
        </authorList>
    </citation>
    <scope>NUCLEOTIDE SEQUENCE [LARGE SCALE GENOMIC DNA]</scope>
</reference>
<evidence type="ECO:0000313" key="4">
    <source>
        <dbReference type="Proteomes" id="UP001652680"/>
    </source>
</evidence>
<proteinExistence type="predicted"/>
<reference evidence="3" key="3">
    <citation type="submission" date="2025-05" db="UniProtKB">
        <authorList>
            <consortium name="EnsemblMetazoa"/>
        </authorList>
    </citation>
    <scope>IDENTIFICATION</scope>
</reference>
<dbReference type="AlphaFoldDB" id="A0A6P4ETI7"/>
<evidence type="ECO:0000313" key="3">
    <source>
        <dbReference type="EnsemblMetazoa" id="XP_016976446.1"/>
    </source>
</evidence>
<dbReference type="GeneID" id="108042617"/>
<dbReference type="Pfam" id="PF13904">
    <property type="entry name" value="CCDC34"/>
    <property type="match status" value="1"/>
</dbReference>
<dbReference type="InterPro" id="IPR025259">
    <property type="entry name" value="CCDC34/181"/>
</dbReference>
<feature type="compositionally biased region" description="Low complexity" evidence="1">
    <location>
        <begin position="193"/>
        <end position="221"/>
    </location>
</feature>
<reference evidence="5 6" key="2">
    <citation type="submission" date="2025-04" db="UniProtKB">
        <authorList>
            <consortium name="RefSeq"/>
        </authorList>
    </citation>
    <scope>IDENTIFICATION</scope>
</reference>
<evidence type="ECO:0000313" key="6">
    <source>
        <dbReference type="RefSeq" id="XP_016976448.1"/>
    </source>
</evidence>